<reference evidence="2 3" key="1">
    <citation type="journal article" date="2015" name="Fungal Genet. Biol.">
        <title>Evolution of novel wood decay mechanisms in Agaricales revealed by the genome sequences of Fistulina hepatica and Cylindrobasidium torrendii.</title>
        <authorList>
            <person name="Floudas D."/>
            <person name="Held B.W."/>
            <person name="Riley R."/>
            <person name="Nagy L.G."/>
            <person name="Koehler G."/>
            <person name="Ransdell A.S."/>
            <person name="Younus H."/>
            <person name="Chow J."/>
            <person name="Chiniquy J."/>
            <person name="Lipzen A."/>
            <person name="Tritt A."/>
            <person name="Sun H."/>
            <person name="Haridas S."/>
            <person name="LaButti K."/>
            <person name="Ohm R.A."/>
            <person name="Kues U."/>
            <person name="Blanchette R.A."/>
            <person name="Grigoriev I.V."/>
            <person name="Minto R.E."/>
            <person name="Hibbett D.S."/>
        </authorList>
    </citation>
    <scope>NUCLEOTIDE SEQUENCE [LARGE SCALE GENOMIC DNA]</scope>
    <source>
        <strain evidence="2 3">ATCC 64428</strain>
    </source>
</reference>
<feature type="compositionally biased region" description="Basic and acidic residues" evidence="1">
    <location>
        <begin position="105"/>
        <end position="118"/>
    </location>
</feature>
<feature type="region of interest" description="Disordered" evidence="1">
    <location>
        <begin position="545"/>
        <end position="568"/>
    </location>
</feature>
<evidence type="ECO:0000313" key="2">
    <source>
        <dbReference type="EMBL" id="KIY46863.1"/>
    </source>
</evidence>
<proteinExistence type="predicted"/>
<protein>
    <submittedName>
        <fullName evidence="2">Uncharacterized protein</fullName>
    </submittedName>
</protein>
<evidence type="ECO:0000313" key="3">
    <source>
        <dbReference type="Proteomes" id="UP000054144"/>
    </source>
</evidence>
<name>A0A0D7A7U6_9AGAR</name>
<gene>
    <name evidence="2" type="ORF">FISHEDRAFT_60027</name>
</gene>
<evidence type="ECO:0000256" key="1">
    <source>
        <dbReference type="SAM" id="MobiDB-lite"/>
    </source>
</evidence>
<keyword evidence="3" id="KW-1185">Reference proteome</keyword>
<feature type="region of interest" description="Disordered" evidence="1">
    <location>
        <begin position="46"/>
        <end position="74"/>
    </location>
</feature>
<feature type="compositionally biased region" description="Basic and acidic residues" evidence="1">
    <location>
        <begin position="556"/>
        <end position="566"/>
    </location>
</feature>
<feature type="compositionally biased region" description="Low complexity" evidence="1">
    <location>
        <begin position="475"/>
        <end position="494"/>
    </location>
</feature>
<sequence>MWQETIRNGIASALSITAVIGKDVEEQKHQPFNVSIHHSIGRSRKLLYGNGKNRNSELTAPSSSSQPYNTESRAKAPEIKAQGLDVDHAYGLHIERRGLGQSANKSEKPTKLGKHEGTEPSASEVNARKEDTPVPSAEALRAHRMKEVCDCSGGTGQHNIHTAAVEHNIPFTRRGGMRCGQNEKVASTRYGERRNYQYGGGGNSKVQSRTHKTTRVKITNADVRAQELWGHEMRTKTPINVVRLHAQIDMSPVLVVARHPILARDDRRDDRRYSWSTGIVSPGISQLIDIADAGQKWKPVVGIVVRLVERWRIPTRGQVKNGIALVAGIRREGESKPGKPAVVGGHIAELFATVDEPPADKLSRVNQVGMERTESGEGVGRGRPGIGVDWCHQSSADRAEDESSGVSMSRSVFHALAIPAEDDDEYDFSPIRRHTPVYPSYTPYPSYASTGYTYPSSTKASFVQAHPPPAHAYNSPTTSSSSSPSSVDSAESALSAAARSTRSAFDDRACRVFKRRRWSHDGPPLSHRDLSDVADDEDAASPILHEDLDDEEDAGEDTRVQQENKPRPTCTHALRREWQTLCLRVEFRIFHLQRRIRSIRESRRRAGVGG</sequence>
<accession>A0A0D7A7U6</accession>
<dbReference type="OrthoDB" id="3021720at2759"/>
<feature type="region of interest" description="Disordered" evidence="1">
    <location>
        <begin position="95"/>
        <end position="135"/>
    </location>
</feature>
<dbReference type="AlphaFoldDB" id="A0A0D7A7U6"/>
<dbReference type="Proteomes" id="UP000054144">
    <property type="component" value="Unassembled WGS sequence"/>
</dbReference>
<feature type="region of interest" description="Disordered" evidence="1">
    <location>
        <begin position="459"/>
        <end position="494"/>
    </location>
</feature>
<dbReference type="EMBL" id="KN882021">
    <property type="protein sequence ID" value="KIY46863.1"/>
    <property type="molecule type" value="Genomic_DNA"/>
</dbReference>
<organism evidence="2 3">
    <name type="scientific">Fistulina hepatica ATCC 64428</name>
    <dbReference type="NCBI Taxonomy" id="1128425"/>
    <lineage>
        <taxon>Eukaryota</taxon>
        <taxon>Fungi</taxon>
        <taxon>Dikarya</taxon>
        <taxon>Basidiomycota</taxon>
        <taxon>Agaricomycotina</taxon>
        <taxon>Agaricomycetes</taxon>
        <taxon>Agaricomycetidae</taxon>
        <taxon>Agaricales</taxon>
        <taxon>Fistulinaceae</taxon>
        <taxon>Fistulina</taxon>
    </lineage>
</organism>
<feature type="compositionally biased region" description="Polar residues" evidence="1">
    <location>
        <begin position="52"/>
        <end position="71"/>
    </location>
</feature>